<keyword evidence="4" id="KW-1185">Reference proteome</keyword>
<evidence type="ECO:0000313" key="4">
    <source>
        <dbReference type="Proteomes" id="UP000032352"/>
    </source>
</evidence>
<sequence length="177" mass="19166">MLHKSKKAALALSLLFLAFVTQAGESLKELSGQLALKNAREYSQNYITGGQPSLEDLKKLADAKVKLVVNLRGEGEFSAFDEQEAVEKLGMKYVSLPVASAGDITPENIKKFHQLLAENDGSVLVHCASGNRVGAFFALEAFQFKNKTAEQALAIGQQTGLTRLKGHVKDMMQAGNK</sequence>
<feature type="signal peptide" evidence="1">
    <location>
        <begin position="1"/>
        <end position="23"/>
    </location>
</feature>
<proteinExistence type="predicted"/>
<name>A0AAE9Z869_9GAMM</name>
<organism evidence="3 4">
    <name type="scientific">Thalassomonas viridans</name>
    <dbReference type="NCBI Taxonomy" id="137584"/>
    <lineage>
        <taxon>Bacteria</taxon>
        <taxon>Pseudomonadati</taxon>
        <taxon>Pseudomonadota</taxon>
        <taxon>Gammaproteobacteria</taxon>
        <taxon>Alteromonadales</taxon>
        <taxon>Colwelliaceae</taxon>
        <taxon>Thalassomonas</taxon>
    </lineage>
</organism>
<dbReference type="KEGG" id="tvd:SG34_031660"/>
<dbReference type="RefSeq" id="WP_053046508.1">
    <property type="nucleotide sequence ID" value="NZ_CP059734.1"/>
</dbReference>
<dbReference type="Pfam" id="PF22741">
    <property type="entry name" value="PTP-NADK"/>
    <property type="match status" value="1"/>
</dbReference>
<dbReference type="AlphaFoldDB" id="A0AAE9Z869"/>
<accession>A0AAE9Z869</accession>
<dbReference type="CDD" id="cd14503">
    <property type="entry name" value="PTP-bact"/>
    <property type="match status" value="1"/>
</dbReference>
<dbReference type="InterPro" id="IPR055214">
    <property type="entry name" value="PTP-NADK"/>
</dbReference>
<keyword evidence="1" id="KW-0732">Signal</keyword>
<feature type="domain" description="DSP-PTPase phosphatase fused to NAD+ Kinase" evidence="2">
    <location>
        <begin position="41"/>
        <end position="138"/>
    </location>
</feature>
<reference evidence="3 4" key="1">
    <citation type="journal article" date="2015" name="Genome Announc.">
        <title>Draft Genome Sequences of Marine Isolates of Thalassomonas viridans and Thalassomonas actiniarum.</title>
        <authorList>
            <person name="Olonade I."/>
            <person name="van Zyl L.J."/>
            <person name="Trindade M."/>
        </authorList>
    </citation>
    <scope>NUCLEOTIDE SEQUENCE [LARGE SCALE GENOMIC DNA]</scope>
    <source>
        <strain evidence="3 4">XOM25</strain>
    </source>
</reference>
<dbReference type="EMBL" id="CP059734">
    <property type="protein sequence ID" value="WDE08481.1"/>
    <property type="molecule type" value="Genomic_DNA"/>
</dbReference>
<feature type="chain" id="PRO_5041966813" evidence="1">
    <location>
        <begin position="24"/>
        <end position="177"/>
    </location>
</feature>
<dbReference type="Proteomes" id="UP000032352">
    <property type="component" value="Chromosome pTvir"/>
</dbReference>
<protein>
    <submittedName>
        <fullName evidence="3">Protein tyrosine phosphatase family protein</fullName>
    </submittedName>
</protein>
<dbReference type="SUPFAM" id="SSF52799">
    <property type="entry name" value="(Phosphotyrosine protein) phosphatases II"/>
    <property type="match status" value="1"/>
</dbReference>
<evidence type="ECO:0000259" key="2">
    <source>
        <dbReference type="Pfam" id="PF22741"/>
    </source>
</evidence>
<dbReference type="Gene3D" id="3.90.190.10">
    <property type="entry name" value="Protein tyrosine phosphatase superfamily"/>
    <property type="match status" value="1"/>
</dbReference>
<dbReference type="InterPro" id="IPR029021">
    <property type="entry name" value="Prot-tyrosine_phosphatase-like"/>
</dbReference>
<gene>
    <name evidence="3" type="ORF">SG34_031660</name>
</gene>
<reference evidence="3 4" key="2">
    <citation type="journal article" date="2022" name="Mar. Drugs">
        <title>Bioassay-Guided Fractionation Leads to the Detection of Cholic Acid Generated by the Rare Thalassomonas sp.</title>
        <authorList>
            <person name="Pheiffer F."/>
            <person name="Schneider Y.K."/>
            <person name="Hansen E.H."/>
            <person name="Andersen J.H."/>
            <person name="Isaksson J."/>
            <person name="Busche T."/>
            <person name="R C."/>
            <person name="Kalinowski J."/>
            <person name="Zyl L.V."/>
            <person name="Trindade M."/>
        </authorList>
    </citation>
    <scope>NUCLEOTIDE SEQUENCE [LARGE SCALE GENOMIC DNA]</scope>
    <source>
        <strain evidence="3 4">XOM25</strain>
    </source>
</reference>
<evidence type="ECO:0000256" key="1">
    <source>
        <dbReference type="SAM" id="SignalP"/>
    </source>
</evidence>
<evidence type="ECO:0000313" key="3">
    <source>
        <dbReference type="EMBL" id="WDE08481.1"/>
    </source>
</evidence>